<evidence type="ECO:0000313" key="3">
    <source>
        <dbReference type="Proteomes" id="UP001157974"/>
    </source>
</evidence>
<proteinExistence type="predicted"/>
<keyword evidence="3" id="KW-1185">Reference proteome</keyword>
<evidence type="ECO:0000256" key="1">
    <source>
        <dbReference type="SAM" id="SignalP"/>
    </source>
</evidence>
<dbReference type="SUPFAM" id="SSF51126">
    <property type="entry name" value="Pectin lyase-like"/>
    <property type="match status" value="1"/>
</dbReference>
<evidence type="ECO:0000313" key="2">
    <source>
        <dbReference type="EMBL" id="KAJ8903426.1"/>
    </source>
</evidence>
<evidence type="ECO:0008006" key="4">
    <source>
        <dbReference type="Google" id="ProtNLM"/>
    </source>
</evidence>
<name>A0AAV8ULL7_9RHOD</name>
<keyword evidence="1" id="KW-0732">Signal</keyword>
<dbReference type="SMART" id="SM00710">
    <property type="entry name" value="PbH1"/>
    <property type="match status" value="5"/>
</dbReference>
<dbReference type="InterPro" id="IPR011050">
    <property type="entry name" value="Pectin_lyase_fold/virulence"/>
</dbReference>
<dbReference type="Proteomes" id="UP001157974">
    <property type="component" value="Unassembled WGS sequence"/>
</dbReference>
<comment type="caution">
    <text evidence="2">The sequence shown here is derived from an EMBL/GenBank/DDBJ whole genome shotgun (WGS) entry which is preliminary data.</text>
</comment>
<sequence>MVGLRVWVLVLVGCIFFEGCLGRTIVLTCGNDLKNQVESAKRFDVLVSNGACKWTVGQVIRIAIPLTIKGVHVTLTPGVVIPVFAIFSAGVTISDFTIIGNRNSVTKAESLIKVHKGGFVIENGILKASSSHGVRIAPIAGGDKIDGGIIRDLVGYRNMGNLLFISTTNEGRITTKNILVENLRAYDSKFKGALEVSNGVQDIFVQTIYAERCVFAFGMHDQGGKMHNIRRLFLNNVVARNCGFGIQSRTSIPHFDISISGVIIENCRVALQINNLNWGRLYDVRVIDAGIGRTQIAVLNSDNMTVRDVAFIGTSSNGNAVLIKNSSSVRVSGITLGERTSFGIGMTFFETIKSKFLSADISEINLRAAKVEEIKIVPVRPTGA</sequence>
<reference evidence="2 3" key="1">
    <citation type="journal article" date="2023" name="Nat. Commun.">
        <title>Origin of minicircular mitochondrial genomes in red algae.</title>
        <authorList>
            <person name="Lee Y."/>
            <person name="Cho C.H."/>
            <person name="Lee Y.M."/>
            <person name="Park S.I."/>
            <person name="Yang J.H."/>
            <person name="West J.A."/>
            <person name="Bhattacharya D."/>
            <person name="Yoon H.S."/>
        </authorList>
    </citation>
    <scope>NUCLEOTIDE SEQUENCE [LARGE SCALE GENOMIC DNA]</scope>
    <source>
        <strain evidence="2 3">CCMP1338</strain>
        <tissue evidence="2">Whole cell</tissue>
    </source>
</reference>
<gene>
    <name evidence="2" type="ORF">NDN08_004534</name>
</gene>
<accession>A0AAV8ULL7</accession>
<dbReference type="AlphaFoldDB" id="A0AAV8ULL7"/>
<dbReference type="InterPro" id="IPR006626">
    <property type="entry name" value="PbH1"/>
</dbReference>
<protein>
    <recommendedName>
        <fullName evidence="4">Right handed beta helix domain-containing protein</fullName>
    </recommendedName>
</protein>
<dbReference type="EMBL" id="JAMWBK010000007">
    <property type="protein sequence ID" value="KAJ8903426.1"/>
    <property type="molecule type" value="Genomic_DNA"/>
</dbReference>
<organism evidence="2 3">
    <name type="scientific">Rhodosorus marinus</name>
    <dbReference type="NCBI Taxonomy" id="101924"/>
    <lineage>
        <taxon>Eukaryota</taxon>
        <taxon>Rhodophyta</taxon>
        <taxon>Stylonematophyceae</taxon>
        <taxon>Stylonematales</taxon>
        <taxon>Stylonemataceae</taxon>
        <taxon>Rhodosorus</taxon>
    </lineage>
</organism>
<feature type="signal peptide" evidence="1">
    <location>
        <begin position="1"/>
        <end position="22"/>
    </location>
</feature>
<feature type="chain" id="PRO_5044023897" description="Right handed beta helix domain-containing protein" evidence="1">
    <location>
        <begin position="23"/>
        <end position="384"/>
    </location>
</feature>